<keyword evidence="15" id="KW-1185">Reference proteome</keyword>
<protein>
    <recommendedName>
        <fullName evidence="11">Alanine--tRNA ligase</fullName>
        <ecNumber evidence="11">6.1.1.7</ecNumber>
    </recommendedName>
    <alternativeName>
        <fullName evidence="11">Alanyl-tRNA synthetase</fullName>
        <shortName evidence="11">AlaRS</shortName>
    </alternativeName>
</protein>
<dbReference type="InterPro" id="IPR009000">
    <property type="entry name" value="Transl_B-barrel_sf"/>
</dbReference>
<comment type="function">
    <text evidence="11">Catalyzes the attachment of alanine to tRNA(Ala) in a two-step reaction: alanine is first activated by ATP to form Ala-AMP and then transferred to the acceptor end of tRNA(Ala). Also edits incorrectly charged Ser-tRNA(Ala) and Gly-tRNA(Ala) via its editing domain.</text>
</comment>
<evidence type="ECO:0000256" key="3">
    <source>
        <dbReference type="ARBA" id="ARBA00022598"/>
    </source>
</evidence>
<dbReference type="InterPro" id="IPR003156">
    <property type="entry name" value="DHHA1_dom"/>
</dbReference>
<dbReference type="GO" id="GO:0002161">
    <property type="term" value="F:aminoacyl-tRNA deacylase activity"/>
    <property type="evidence" value="ECO:0007669"/>
    <property type="project" value="TreeGrafter"/>
</dbReference>
<evidence type="ECO:0000313" key="14">
    <source>
        <dbReference type="EMBL" id="PRP95871.1"/>
    </source>
</evidence>
<keyword evidence="11" id="KW-0963">Cytoplasm</keyword>
<dbReference type="Gene3D" id="2.40.30.130">
    <property type="match status" value="1"/>
</dbReference>
<dbReference type="SUPFAM" id="SSF55186">
    <property type="entry name" value="ThrRS/AlaRS common domain"/>
    <property type="match status" value="1"/>
</dbReference>
<feature type="binding site" evidence="11">
    <location>
        <position position="699"/>
    </location>
    <ligand>
        <name>Zn(2+)</name>
        <dbReference type="ChEBI" id="CHEBI:29105"/>
    </ligand>
</feature>
<evidence type="ECO:0000256" key="6">
    <source>
        <dbReference type="ARBA" id="ARBA00022833"/>
    </source>
</evidence>
<reference evidence="14 15" key="1">
    <citation type="submission" date="2018-03" db="EMBL/GenBank/DDBJ databases">
        <title>Draft Genome Sequences of the Obligatory Marine Myxobacteria Enhygromyxa salina SWB005.</title>
        <authorList>
            <person name="Poehlein A."/>
            <person name="Moghaddam J.A."/>
            <person name="Harms H."/>
            <person name="Alanjari M."/>
            <person name="Koenig G.M."/>
            <person name="Daniel R."/>
            <person name="Schaeberle T.F."/>
        </authorList>
    </citation>
    <scope>NUCLEOTIDE SEQUENCE [LARGE SCALE GENOMIC DNA]</scope>
    <source>
        <strain evidence="14 15">SWB005</strain>
    </source>
</reference>
<name>A0A2S9XT29_9BACT</name>
<dbReference type="InterPro" id="IPR012947">
    <property type="entry name" value="tRNA_SAD"/>
</dbReference>
<dbReference type="InterPro" id="IPR018165">
    <property type="entry name" value="Ala-tRNA-synth_IIc_core"/>
</dbReference>
<evidence type="ECO:0000256" key="1">
    <source>
        <dbReference type="ARBA" id="ARBA00008226"/>
    </source>
</evidence>
<dbReference type="SUPFAM" id="SSF101353">
    <property type="entry name" value="Putative anticodon-binding domain of alanyl-tRNA synthetase (AlaRS)"/>
    <property type="match status" value="1"/>
</dbReference>
<dbReference type="Gene3D" id="3.30.930.10">
    <property type="entry name" value="Bira Bifunctional Protein, Domain 2"/>
    <property type="match status" value="1"/>
</dbReference>
<dbReference type="CDD" id="cd00673">
    <property type="entry name" value="AlaRS_core"/>
    <property type="match status" value="1"/>
</dbReference>
<keyword evidence="8 11" id="KW-0694">RNA-binding</keyword>
<dbReference type="Gene3D" id="3.30.980.10">
    <property type="entry name" value="Threonyl-trna Synthetase, Chain A, domain 2"/>
    <property type="match status" value="1"/>
</dbReference>
<dbReference type="FunFam" id="3.30.930.10:FF:000004">
    <property type="entry name" value="Alanine--tRNA ligase"/>
    <property type="match status" value="1"/>
</dbReference>
<dbReference type="InterPro" id="IPR018163">
    <property type="entry name" value="Thr/Ala-tRNA-synth_IIc_edit"/>
</dbReference>
<proteinExistence type="inferred from homology"/>
<dbReference type="EC" id="6.1.1.7" evidence="11"/>
<dbReference type="Pfam" id="PF07973">
    <property type="entry name" value="tRNA_SAD"/>
    <property type="match status" value="1"/>
</dbReference>
<evidence type="ECO:0000256" key="11">
    <source>
        <dbReference type="HAMAP-Rule" id="MF_00036"/>
    </source>
</evidence>
<evidence type="ECO:0000256" key="7">
    <source>
        <dbReference type="ARBA" id="ARBA00022840"/>
    </source>
</evidence>
<dbReference type="Proteomes" id="UP000237968">
    <property type="component" value="Unassembled WGS sequence"/>
</dbReference>
<feature type="domain" description="Alanyl-transfer RNA synthetases family profile" evidence="13">
    <location>
        <begin position="12"/>
        <end position="738"/>
    </location>
</feature>
<dbReference type="GO" id="GO:0008270">
    <property type="term" value="F:zinc ion binding"/>
    <property type="evidence" value="ECO:0007669"/>
    <property type="project" value="UniProtKB-UniRule"/>
</dbReference>
<accession>A0A2S9XT29</accession>
<dbReference type="GO" id="GO:0005524">
    <property type="term" value="F:ATP binding"/>
    <property type="evidence" value="ECO:0007669"/>
    <property type="project" value="UniProtKB-UniRule"/>
</dbReference>
<keyword evidence="7 11" id="KW-0067">ATP-binding</keyword>
<dbReference type="SMART" id="SM00863">
    <property type="entry name" value="tRNA_SAD"/>
    <property type="match status" value="1"/>
</dbReference>
<comment type="similarity">
    <text evidence="1 11">Belongs to the class-II aminoacyl-tRNA synthetase family.</text>
</comment>
<dbReference type="PRINTS" id="PR00980">
    <property type="entry name" value="TRNASYNTHALA"/>
</dbReference>
<feature type="binding site" evidence="11">
    <location>
        <position position="597"/>
    </location>
    <ligand>
        <name>Zn(2+)</name>
        <dbReference type="ChEBI" id="CHEBI:29105"/>
    </ligand>
</feature>
<dbReference type="NCBIfam" id="TIGR00344">
    <property type="entry name" value="alaS"/>
    <property type="match status" value="1"/>
</dbReference>
<dbReference type="Pfam" id="PF01411">
    <property type="entry name" value="tRNA-synt_2c"/>
    <property type="match status" value="1"/>
</dbReference>
<evidence type="ECO:0000313" key="15">
    <source>
        <dbReference type="Proteomes" id="UP000237968"/>
    </source>
</evidence>
<keyword evidence="4 11" id="KW-0479">Metal-binding</keyword>
<evidence type="ECO:0000256" key="8">
    <source>
        <dbReference type="ARBA" id="ARBA00022884"/>
    </source>
</evidence>
<feature type="binding site" evidence="11">
    <location>
        <position position="593"/>
    </location>
    <ligand>
        <name>Zn(2+)</name>
        <dbReference type="ChEBI" id="CHEBI:29105"/>
    </ligand>
</feature>
<evidence type="ECO:0000256" key="2">
    <source>
        <dbReference type="ARBA" id="ARBA00022555"/>
    </source>
</evidence>
<keyword evidence="10 11" id="KW-0030">Aminoacyl-tRNA synthetase</keyword>
<evidence type="ECO:0000256" key="9">
    <source>
        <dbReference type="ARBA" id="ARBA00022917"/>
    </source>
</evidence>
<dbReference type="Pfam" id="PF02272">
    <property type="entry name" value="DHHA1"/>
    <property type="match status" value="1"/>
</dbReference>
<dbReference type="InterPro" id="IPR045864">
    <property type="entry name" value="aa-tRNA-synth_II/BPL/LPL"/>
</dbReference>
<comment type="catalytic activity">
    <reaction evidence="11">
        <text>tRNA(Ala) + L-alanine + ATP = L-alanyl-tRNA(Ala) + AMP + diphosphate</text>
        <dbReference type="Rhea" id="RHEA:12540"/>
        <dbReference type="Rhea" id="RHEA-COMP:9657"/>
        <dbReference type="Rhea" id="RHEA-COMP:9923"/>
        <dbReference type="ChEBI" id="CHEBI:30616"/>
        <dbReference type="ChEBI" id="CHEBI:33019"/>
        <dbReference type="ChEBI" id="CHEBI:57972"/>
        <dbReference type="ChEBI" id="CHEBI:78442"/>
        <dbReference type="ChEBI" id="CHEBI:78497"/>
        <dbReference type="ChEBI" id="CHEBI:456215"/>
        <dbReference type="EC" id="6.1.1.7"/>
    </reaction>
</comment>
<evidence type="ECO:0000256" key="10">
    <source>
        <dbReference type="ARBA" id="ARBA00023146"/>
    </source>
</evidence>
<dbReference type="GO" id="GO:0045892">
    <property type="term" value="P:negative regulation of DNA-templated transcription"/>
    <property type="evidence" value="ECO:0007669"/>
    <property type="project" value="TreeGrafter"/>
</dbReference>
<dbReference type="Gene3D" id="3.30.54.20">
    <property type="match status" value="1"/>
</dbReference>
<dbReference type="InterPro" id="IPR018162">
    <property type="entry name" value="Ala-tRNA-ligase_IIc_anticod-bd"/>
</dbReference>
<feature type="coiled-coil region" evidence="12">
    <location>
        <begin position="747"/>
        <end position="781"/>
    </location>
</feature>
<keyword evidence="2 11" id="KW-0820">tRNA-binding</keyword>
<gene>
    <name evidence="11 14" type="primary">alaS</name>
    <name evidence="14" type="ORF">ENSA5_37410</name>
</gene>
<comment type="cofactor">
    <cofactor evidence="11">
        <name>Zn(2+)</name>
        <dbReference type="ChEBI" id="CHEBI:29105"/>
    </cofactor>
    <text evidence="11">Binds 1 zinc ion per subunit.</text>
</comment>
<dbReference type="PANTHER" id="PTHR11777:SF9">
    <property type="entry name" value="ALANINE--TRNA LIGASE, CYTOPLASMIC"/>
    <property type="match status" value="1"/>
</dbReference>
<dbReference type="InterPro" id="IPR050058">
    <property type="entry name" value="Ala-tRNA_ligase"/>
</dbReference>
<keyword evidence="9 11" id="KW-0648">Protein biosynthesis</keyword>
<dbReference type="InterPro" id="IPR002318">
    <property type="entry name" value="Ala-tRNA-lgiase_IIc"/>
</dbReference>
<dbReference type="SUPFAM" id="SSF50447">
    <property type="entry name" value="Translation proteins"/>
    <property type="match status" value="1"/>
</dbReference>
<dbReference type="InterPro" id="IPR018164">
    <property type="entry name" value="Ala-tRNA-synth_IIc_N"/>
</dbReference>
<evidence type="ECO:0000256" key="12">
    <source>
        <dbReference type="SAM" id="Coils"/>
    </source>
</evidence>
<keyword evidence="6 11" id="KW-0862">Zinc</keyword>
<dbReference type="AlphaFoldDB" id="A0A2S9XT29"/>
<evidence type="ECO:0000259" key="13">
    <source>
        <dbReference type="PROSITE" id="PS50860"/>
    </source>
</evidence>
<dbReference type="Gene3D" id="3.10.310.40">
    <property type="match status" value="1"/>
</dbReference>
<dbReference type="SUPFAM" id="SSF55681">
    <property type="entry name" value="Class II aaRS and biotin synthetases"/>
    <property type="match status" value="1"/>
</dbReference>
<comment type="subcellular location">
    <subcellularLocation>
        <location evidence="11">Cytoplasm</location>
    </subcellularLocation>
</comment>
<dbReference type="GO" id="GO:0005829">
    <property type="term" value="C:cytosol"/>
    <property type="evidence" value="ECO:0007669"/>
    <property type="project" value="TreeGrafter"/>
</dbReference>
<comment type="domain">
    <text evidence="11">Consists of three domains; the N-terminal catalytic domain, the editing domain and the C-terminal C-Ala domain. The editing domain removes incorrectly charged amino acids, while the C-Ala domain, along with tRNA(Ala), serves as a bridge to cooperatively bring together the editing and aminoacylation centers thus stimulating deacylation of misacylated tRNAs.</text>
</comment>
<keyword evidence="5 11" id="KW-0547">Nucleotide-binding</keyword>
<feature type="binding site" evidence="11">
    <location>
        <position position="695"/>
    </location>
    <ligand>
        <name>Zn(2+)</name>
        <dbReference type="ChEBI" id="CHEBI:29105"/>
    </ligand>
</feature>
<dbReference type="RefSeq" id="WP_106393070.1">
    <property type="nucleotide sequence ID" value="NZ_PVNK01000166.1"/>
</dbReference>
<evidence type="ECO:0000256" key="5">
    <source>
        <dbReference type="ARBA" id="ARBA00022741"/>
    </source>
</evidence>
<dbReference type="OrthoDB" id="9803884at2"/>
<dbReference type="HAMAP" id="MF_00036_B">
    <property type="entry name" value="Ala_tRNA_synth_B"/>
    <property type="match status" value="1"/>
</dbReference>
<dbReference type="PANTHER" id="PTHR11777">
    <property type="entry name" value="ALANYL-TRNA SYNTHETASE"/>
    <property type="match status" value="1"/>
</dbReference>
<evidence type="ECO:0000256" key="4">
    <source>
        <dbReference type="ARBA" id="ARBA00022723"/>
    </source>
</evidence>
<dbReference type="GO" id="GO:0004813">
    <property type="term" value="F:alanine-tRNA ligase activity"/>
    <property type="evidence" value="ECO:0007669"/>
    <property type="project" value="UniProtKB-UniRule"/>
</dbReference>
<keyword evidence="3 11" id="KW-0436">Ligase</keyword>
<dbReference type="FunFam" id="3.10.310.40:FF:000001">
    <property type="entry name" value="Alanine--tRNA ligase"/>
    <property type="match status" value="1"/>
</dbReference>
<dbReference type="InterPro" id="IPR023033">
    <property type="entry name" value="Ala_tRNA_ligase_euk/bac"/>
</dbReference>
<comment type="caution">
    <text evidence="14">The sequence shown here is derived from an EMBL/GenBank/DDBJ whole genome shotgun (WGS) entry which is preliminary data.</text>
</comment>
<dbReference type="GO" id="GO:0006419">
    <property type="term" value="P:alanyl-tRNA aminoacylation"/>
    <property type="evidence" value="ECO:0007669"/>
    <property type="project" value="UniProtKB-UniRule"/>
</dbReference>
<keyword evidence="12" id="KW-0175">Coiled coil</keyword>
<dbReference type="EMBL" id="PVNK01000166">
    <property type="protein sequence ID" value="PRP95871.1"/>
    <property type="molecule type" value="Genomic_DNA"/>
</dbReference>
<dbReference type="GO" id="GO:0000049">
    <property type="term" value="F:tRNA binding"/>
    <property type="evidence" value="ECO:0007669"/>
    <property type="project" value="UniProtKB-KW"/>
</dbReference>
<sequence>MNSTTAEHGSTTTADAIRATFLDFFAARGHTVVPSASVIPAADPTLMFVNAGMVPFKNVFSGQEARPYTRATSSQKCIRISGKHNDLDNVGVTARHQTFFEMLGNFSFGDYFKEEAIHSAWELLTKVYEIPKDRIIISVFKGGDGFPADDEAAEIWRKITGFGDDRIVRLGLADNFWSMGDTGPCGPCSEIHVYQGNDLDVSSFGQEVTIDGVGWTELWNLVFMQFDRASKGAPVTELPSPCIDTGMGLERVACVLQGVMSNYDTDLLRPLVEKVATLSGKPYQSSRSHDDVAMRVIADHARATAFLIAEGVMPDKQKREYVLRRVMRRAIRHGHQLGIARPFLHEVAGEVVDRMGAVYPELVDRRGLIEHVVEDEEVRFRATLKRGVKILNERFAELRSRGEQTLPTSAAAELYSTYGFPLDLTEVISAESGFTVDVEGARAIVHEDHEGDGPIDPNAAVDSVYHQVNQAPASFIGYESEVGHSTVTAIVRVSVDAEGEAKPTLAAVERAGVGETIDLAVAQTPFYAESGGQVGDVGTIRAPGLRIAVTDTHTPLPGLILHRGVIEEGSVELGQELELAVDHASRAATRRNHSATHLLHWALREVLGEHASQKGSRVGPDVLRFDFTHSRRLTPEQITEIERLVNDKILADAPVATDVLPFDVAKQKGAQAIFEEKYGDTVRMVTMTPEVVELCGGTHVSALGQIGLFKILSEGGIAAGVGRIFAATGHNALRHVHEIEDELWRAKQAAKAEAGDLVRKIERMSERERELERKLAKLQRSLLEGSSAGGIDAILGRAREIDGIKVLGYRAPDGTESAALRELAEKLRDRLGGPAAVVLGSSADGKAKLVAVVSKAAVKRVRAGDVVKDVATIVGGRGGGRPDLAQAGGNDVARLDDAIAAVHDLVQQKIQA</sequence>
<organism evidence="14 15">
    <name type="scientific">Enhygromyxa salina</name>
    <dbReference type="NCBI Taxonomy" id="215803"/>
    <lineage>
        <taxon>Bacteria</taxon>
        <taxon>Pseudomonadati</taxon>
        <taxon>Myxococcota</taxon>
        <taxon>Polyangia</taxon>
        <taxon>Nannocystales</taxon>
        <taxon>Nannocystaceae</taxon>
        <taxon>Enhygromyxa</taxon>
    </lineage>
</organism>
<dbReference type="FunFam" id="3.30.980.10:FF:000004">
    <property type="entry name" value="Alanine--tRNA ligase, cytoplasmic"/>
    <property type="match status" value="1"/>
</dbReference>
<dbReference type="PROSITE" id="PS50860">
    <property type="entry name" value="AA_TRNA_LIGASE_II_ALA"/>
    <property type="match status" value="1"/>
</dbReference>